<keyword evidence="3" id="KW-1185">Reference proteome</keyword>
<protein>
    <recommendedName>
        <fullName evidence="4">PEP-CTERM protein-sorting domain-containing protein</fullName>
    </recommendedName>
</protein>
<evidence type="ECO:0008006" key="4">
    <source>
        <dbReference type="Google" id="ProtNLM"/>
    </source>
</evidence>
<evidence type="ECO:0000313" key="2">
    <source>
        <dbReference type="EMBL" id="QDS98425.1"/>
    </source>
</evidence>
<dbReference type="KEGG" id="amob:HG15A2_17010"/>
<evidence type="ECO:0000256" key="1">
    <source>
        <dbReference type="SAM" id="SignalP"/>
    </source>
</evidence>
<keyword evidence="1" id="KW-0732">Signal</keyword>
<dbReference type="AlphaFoldDB" id="A0A517MU65"/>
<dbReference type="EMBL" id="CP036263">
    <property type="protein sequence ID" value="QDS98425.1"/>
    <property type="molecule type" value="Genomic_DNA"/>
</dbReference>
<proteinExistence type="predicted"/>
<sequence length="226" mass="23954" precursor="true">MATFRTFLVLFSALCLARISMAVDLSEVPGTDSFSSDFQNPTVLALELGSNLVTGEVGQEPGSGTILGDGTDAGTDGDYFTIIVPAGHRLDQVFVNRYNDFGRGFAAYAVGEQFAPVQDLGGGNFFYPFADAALFSGATDFEPSPPEPLFIGGSVPVDPGDGGLNVDFLAAGSYSFLIQENQNQAVDYVFDFVVTEIPEPTAIMSVCILLLTSASLRRRSAFVAND</sequence>
<name>A0A517MU65_9BACT</name>
<reference evidence="2 3" key="1">
    <citation type="submission" date="2019-02" db="EMBL/GenBank/DDBJ databases">
        <title>Deep-cultivation of Planctomycetes and their phenomic and genomic characterization uncovers novel biology.</title>
        <authorList>
            <person name="Wiegand S."/>
            <person name="Jogler M."/>
            <person name="Boedeker C."/>
            <person name="Pinto D."/>
            <person name="Vollmers J."/>
            <person name="Rivas-Marin E."/>
            <person name="Kohn T."/>
            <person name="Peeters S.H."/>
            <person name="Heuer A."/>
            <person name="Rast P."/>
            <person name="Oberbeckmann S."/>
            <person name="Bunk B."/>
            <person name="Jeske O."/>
            <person name="Meyerdierks A."/>
            <person name="Storesund J.E."/>
            <person name="Kallscheuer N."/>
            <person name="Luecker S."/>
            <person name="Lage O.M."/>
            <person name="Pohl T."/>
            <person name="Merkel B.J."/>
            <person name="Hornburger P."/>
            <person name="Mueller R.-W."/>
            <person name="Bruemmer F."/>
            <person name="Labrenz M."/>
            <person name="Spormann A.M."/>
            <person name="Op den Camp H."/>
            <person name="Overmann J."/>
            <person name="Amann R."/>
            <person name="Jetten M.S.M."/>
            <person name="Mascher T."/>
            <person name="Medema M.H."/>
            <person name="Devos D.P."/>
            <person name="Kaster A.-K."/>
            <person name="Ovreas L."/>
            <person name="Rohde M."/>
            <person name="Galperin M.Y."/>
            <person name="Jogler C."/>
        </authorList>
    </citation>
    <scope>NUCLEOTIDE SEQUENCE [LARGE SCALE GENOMIC DNA]</scope>
    <source>
        <strain evidence="2 3">HG15A2</strain>
    </source>
</reference>
<feature type="chain" id="PRO_5022023490" description="PEP-CTERM protein-sorting domain-containing protein" evidence="1">
    <location>
        <begin position="23"/>
        <end position="226"/>
    </location>
</feature>
<dbReference type="Proteomes" id="UP000319852">
    <property type="component" value="Chromosome"/>
</dbReference>
<accession>A0A517MU65</accession>
<organism evidence="2 3">
    <name type="scientific">Adhaeretor mobilis</name>
    <dbReference type="NCBI Taxonomy" id="1930276"/>
    <lineage>
        <taxon>Bacteria</taxon>
        <taxon>Pseudomonadati</taxon>
        <taxon>Planctomycetota</taxon>
        <taxon>Planctomycetia</taxon>
        <taxon>Pirellulales</taxon>
        <taxon>Lacipirellulaceae</taxon>
        <taxon>Adhaeretor</taxon>
    </lineage>
</organism>
<feature type="signal peptide" evidence="1">
    <location>
        <begin position="1"/>
        <end position="22"/>
    </location>
</feature>
<dbReference type="OrthoDB" id="9162127at2"/>
<evidence type="ECO:0000313" key="3">
    <source>
        <dbReference type="Proteomes" id="UP000319852"/>
    </source>
</evidence>
<dbReference type="RefSeq" id="WP_145059567.1">
    <property type="nucleotide sequence ID" value="NZ_CP036263.1"/>
</dbReference>
<gene>
    <name evidence="2" type="ORF">HG15A2_17010</name>
</gene>